<evidence type="ECO:0000256" key="6">
    <source>
        <dbReference type="ARBA" id="ARBA00023237"/>
    </source>
</evidence>
<dbReference type="InterPro" id="IPR013784">
    <property type="entry name" value="Carb-bd-like_fold"/>
</dbReference>
<evidence type="ECO:0000256" key="5">
    <source>
        <dbReference type="ARBA" id="ARBA00023136"/>
    </source>
</evidence>
<keyword evidence="6" id="KW-0998">Cell outer membrane</keyword>
<keyword evidence="3" id="KW-1134">Transmembrane beta strand</keyword>
<name>A0ABT8DTN8_9BURK</name>
<dbReference type="PANTHER" id="PTHR30069">
    <property type="entry name" value="TONB-DEPENDENT OUTER MEMBRANE RECEPTOR"/>
    <property type="match status" value="1"/>
</dbReference>
<dbReference type="Gene3D" id="2.40.170.20">
    <property type="entry name" value="TonB-dependent receptor, beta-barrel domain"/>
    <property type="match status" value="1"/>
</dbReference>
<dbReference type="InterPro" id="IPR039426">
    <property type="entry name" value="TonB-dep_rcpt-like"/>
</dbReference>
<keyword evidence="4" id="KW-0812">Transmembrane</keyword>
<evidence type="ECO:0000256" key="4">
    <source>
        <dbReference type="ARBA" id="ARBA00022692"/>
    </source>
</evidence>
<dbReference type="InterPro" id="IPR057601">
    <property type="entry name" value="Oar-like_b-barrel"/>
</dbReference>
<comment type="subcellular location">
    <subcellularLocation>
        <location evidence="1">Cell outer membrane</location>
        <topology evidence="1">Multi-pass membrane protein</topology>
    </subcellularLocation>
</comment>
<accession>A0ABT8DTN8</accession>
<feature type="domain" description="TonB-dependent transporter Oar-like beta-barrel" evidence="8">
    <location>
        <begin position="247"/>
        <end position="317"/>
    </location>
</feature>
<keyword evidence="7" id="KW-0732">Signal</keyword>
<dbReference type="RefSeq" id="WP_290358074.1">
    <property type="nucleotide sequence ID" value="NZ_JAUHHC010000002.1"/>
</dbReference>
<comment type="caution">
    <text evidence="9">The sequence shown here is derived from an EMBL/GenBank/DDBJ whole genome shotgun (WGS) entry which is preliminary data.</text>
</comment>
<dbReference type="Proteomes" id="UP001228044">
    <property type="component" value="Unassembled WGS sequence"/>
</dbReference>
<evidence type="ECO:0000256" key="1">
    <source>
        <dbReference type="ARBA" id="ARBA00004571"/>
    </source>
</evidence>
<dbReference type="EMBL" id="JAUHHC010000002">
    <property type="protein sequence ID" value="MDN3919742.1"/>
    <property type="molecule type" value="Genomic_DNA"/>
</dbReference>
<proteinExistence type="predicted"/>
<keyword evidence="2" id="KW-0813">Transport</keyword>
<dbReference type="Gene3D" id="2.60.40.1120">
    <property type="entry name" value="Carboxypeptidase-like, regulatory domain"/>
    <property type="match status" value="1"/>
</dbReference>
<sequence>MSSRQMGFGAFSRTALSVAVAIVAAAPAMAQNTTAAINGRVAGPDGKPVAGATVSIVHRESGSVSNLVTDADGRYSVRGLRVGGPYTVTVSKGADKEVREDVYLQLAESRAIDLTLGANVLATVQITGSANSKFNPTTMGAGTALGRQELDAYASLNRNLQDYARMDPRLSQTDKDRGEISAAGQNSRYNSITVDGVRINDTFGLEANGLPTIKQPISIDAIQAVQINVSNYDVTQQGYTGANINAVTKSGTNDLHGSLYYVYRDDNMAGKRYNRTTDTYTNPPPFKEDVKGLTLGGPIIKDKLFFFASYEELSSNRDVPQFGPVGSSLVNVGITPDQIKAAQDVAKNFYGIDIGGIPAADTLLVKDSLLKLDWNISDNHRANIRYTKTDQSQPIAPGFSATTLSLDSRWYTTAKTIESVVGQWFADWTDTFSTELKLSKRDYSSVPLNKSDMPEVQLVWTTTAPPGTATGNRTLRFGTEETRHFNNLQTETTNAYFAGNLLLNDHEIKAGADFESNQIYNAFVRRAKGQYTFQGTDPVALWAAGNASAYRIQQPQTGRTLDDAAANMTFDNLGLFVQDTWTVNKQLSLMAGLRIDSLSTDDRPIYNPTASTAFGYDNSHTVDGEKLIQPRFGFNYAFDIDKRKQQVRGGVGLFQGAAATVWYANPYQNTGMVVNDYECTLNNCTGANAVKYNPDPNKQPILGSSARQNVDFLAPGVSQPSVWKMNLAYDAELPWYGLSAGAEWLHTQVKQGLAYKHLNLGAPSATAPDGRQVFWNAAGQNPNCWAAGGATPANNTTPGALCSGATVRTNRNNTFNDVTLVEATDKGKGDTLTLSLTSPTKAGFGWGVAYTRTNATEVSPLTSSTAFSQWANRPVYNPNEVVAANSVYTIRNRFSANVNWSKALISKYKTSFGVFYEGRDGKPYSWTFNNDMNGDGVSGNDLLYVPKGAGSGEVLYKLPGQTVAASGAAAEAKFWSIVDSEPSLRDAKGSVVGRNTARSKFANSFDARLSQEVPGLWNNHKGVLSLDIFNVGNLINQRWGHIDEIGFSDGSGGQVRKFVNYAGIENGKMVYSVNDPFSYTTKQNKGESQWAIQVTARYEF</sequence>
<dbReference type="Pfam" id="PF13620">
    <property type="entry name" value="CarboxypepD_reg"/>
    <property type="match status" value="1"/>
</dbReference>
<dbReference type="PANTHER" id="PTHR30069:SF46">
    <property type="entry name" value="OAR PROTEIN"/>
    <property type="match status" value="1"/>
</dbReference>
<keyword evidence="5" id="KW-0472">Membrane</keyword>
<evidence type="ECO:0000259" key="8">
    <source>
        <dbReference type="Pfam" id="PF25183"/>
    </source>
</evidence>
<evidence type="ECO:0000313" key="10">
    <source>
        <dbReference type="Proteomes" id="UP001228044"/>
    </source>
</evidence>
<dbReference type="SUPFAM" id="SSF56935">
    <property type="entry name" value="Porins"/>
    <property type="match status" value="1"/>
</dbReference>
<reference evidence="9 10" key="1">
    <citation type="submission" date="2023-06" db="EMBL/GenBank/DDBJ databases">
        <title>Pelomonas sp. PFR6 16S ribosomal RNA gene Genome sequencing and assembly.</title>
        <authorList>
            <person name="Woo H."/>
        </authorList>
    </citation>
    <scope>NUCLEOTIDE SEQUENCE [LARGE SCALE GENOMIC DNA]</scope>
    <source>
        <strain evidence="9 10">PFR6</strain>
    </source>
</reference>
<evidence type="ECO:0000256" key="3">
    <source>
        <dbReference type="ARBA" id="ARBA00022452"/>
    </source>
</evidence>
<protein>
    <submittedName>
        <fullName evidence="9">TonB-dependent receptor</fullName>
    </submittedName>
</protein>
<feature type="chain" id="PRO_5045683848" evidence="7">
    <location>
        <begin position="31"/>
        <end position="1100"/>
    </location>
</feature>
<dbReference type="Pfam" id="PF25183">
    <property type="entry name" value="OMP_b-brl_4"/>
    <property type="match status" value="2"/>
</dbReference>
<organism evidence="9 10">
    <name type="scientific">Roseateles violae</name>
    <dbReference type="NCBI Taxonomy" id="3058042"/>
    <lineage>
        <taxon>Bacteria</taxon>
        <taxon>Pseudomonadati</taxon>
        <taxon>Pseudomonadota</taxon>
        <taxon>Betaproteobacteria</taxon>
        <taxon>Burkholderiales</taxon>
        <taxon>Sphaerotilaceae</taxon>
        <taxon>Roseateles</taxon>
    </lineage>
</organism>
<evidence type="ECO:0000256" key="7">
    <source>
        <dbReference type="SAM" id="SignalP"/>
    </source>
</evidence>
<keyword evidence="9" id="KW-0675">Receptor</keyword>
<dbReference type="InterPro" id="IPR036942">
    <property type="entry name" value="Beta-barrel_TonB_sf"/>
</dbReference>
<keyword evidence="10" id="KW-1185">Reference proteome</keyword>
<dbReference type="SUPFAM" id="SSF49452">
    <property type="entry name" value="Starch-binding domain-like"/>
    <property type="match status" value="1"/>
</dbReference>
<feature type="domain" description="TonB-dependent transporter Oar-like beta-barrel" evidence="8">
    <location>
        <begin position="324"/>
        <end position="1036"/>
    </location>
</feature>
<evidence type="ECO:0000256" key="2">
    <source>
        <dbReference type="ARBA" id="ARBA00022448"/>
    </source>
</evidence>
<feature type="signal peptide" evidence="7">
    <location>
        <begin position="1"/>
        <end position="30"/>
    </location>
</feature>
<evidence type="ECO:0000313" key="9">
    <source>
        <dbReference type="EMBL" id="MDN3919742.1"/>
    </source>
</evidence>
<gene>
    <name evidence="9" type="ORF">QWJ38_05540</name>
</gene>